<dbReference type="Proteomes" id="UP000663882">
    <property type="component" value="Unassembled WGS sequence"/>
</dbReference>
<reference evidence="2" key="1">
    <citation type="submission" date="2021-02" db="EMBL/GenBank/DDBJ databases">
        <authorList>
            <person name="Nowell W R."/>
        </authorList>
    </citation>
    <scope>NUCLEOTIDE SEQUENCE</scope>
</reference>
<evidence type="ECO:0000313" key="2">
    <source>
        <dbReference type="EMBL" id="CAF1003257.1"/>
    </source>
</evidence>
<name>A0A814H0F1_9BILA</name>
<comment type="caution">
    <text evidence="2">The sequence shown here is derived from an EMBL/GenBank/DDBJ whole genome shotgun (WGS) entry which is preliminary data.</text>
</comment>
<feature type="chain" id="PRO_5032946005" evidence="1">
    <location>
        <begin position="20"/>
        <end position="125"/>
    </location>
</feature>
<accession>A0A814H0F1</accession>
<sequence>MLMMYFAIFTSLLASRITSLSLPSPAIVYSAVIYNEPNSPVRCNVFRSLPSGHLVKFGPFTVRKHEHYSIKEVKVNMGTWTAAAIIEKIQCENLVLTAPFDHVISPVKNWKFVVRQHKIVSVGPS</sequence>
<gene>
    <name evidence="2" type="ORF">RFH988_LOCUS14290</name>
</gene>
<protein>
    <submittedName>
        <fullName evidence="2">Uncharacterized protein</fullName>
    </submittedName>
</protein>
<proteinExistence type="predicted"/>
<organism evidence="2 3">
    <name type="scientific">Rotaria sordida</name>
    <dbReference type="NCBI Taxonomy" id="392033"/>
    <lineage>
        <taxon>Eukaryota</taxon>
        <taxon>Metazoa</taxon>
        <taxon>Spiralia</taxon>
        <taxon>Gnathifera</taxon>
        <taxon>Rotifera</taxon>
        <taxon>Eurotatoria</taxon>
        <taxon>Bdelloidea</taxon>
        <taxon>Philodinida</taxon>
        <taxon>Philodinidae</taxon>
        <taxon>Rotaria</taxon>
    </lineage>
</organism>
<dbReference type="AlphaFoldDB" id="A0A814H0F1"/>
<keyword evidence="1" id="KW-0732">Signal</keyword>
<dbReference type="OrthoDB" id="9976374at2759"/>
<feature type="signal peptide" evidence="1">
    <location>
        <begin position="1"/>
        <end position="19"/>
    </location>
</feature>
<evidence type="ECO:0000313" key="3">
    <source>
        <dbReference type="Proteomes" id="UP000663882"/>
    </source>
</evidence>
<dbReference type="EMBL" id="CAJNOO010000657">
    <property type="protein sequence ID" value="CAF1003257.1"/>
    <property type="molecule type" value="Genomic_DNA"/>
</dbReference>
<evidence type="ECO:0000256" key="1">
    <source>
        <dbReference type="SAM" id="SignalP"/>
    </source>
</evidence>